<name>A0A344THA1_9BACT</name>
<proteinExistence type="predicted"/>
<dbReference type="SUPFAM" id="SSF52980">
    <property type="entry name" value="Restriction endonuclease-like"/>
    <property type="match status" value="1"/>
</dbReference>
<accession>A0A344THA1</accession>
<dbReference type="Pfam" id="PF05685">
    <property type="entry name" value="Uma2"/>
    <property type="match status" value="1"/>
</dbReference>
<keyword evidence="2" id="KW-0378">Hydrolase</keyword>
<protein>
    <submittedName>
        <fullName evidence="2">Uma2 family endonuclease</fullName>
    </submittedName>
</protein>
<dbReference type="InterPro" id="IPR012296">
    <property type="entry name" value="Nuclease_put_TT1808"/>
</dbReference>
<dbReference type="EMBL" id="CP030850">
    <property type="protein sequence ID" value="AXE18022.1"/>
    <property type="molecule type" value="Genomic_DNA"/>
</dbReference>
<evidence type="ECO:0000259" key="1">
    <source>
        <dbReference type="Pfam" id="PF05685"/>
    </source>
</evidence>
<dbReference type="Gene3D" id="3.90.1570.10">
    <property type="entry name" value="tt1808, chain A"/>
    <property type="match status" value="1"/>
</dbReference>
<dbReference type="GO" id="GO:0004519">
    <property type="term" value="F:endonuclease activity"/>
    <property type="evidence" value="ECO:0007669"/>
    <property type="project" value="UniProtKB-KW"/>
</dbReference>
<feature type="domain" description="Putative restriction endonuclease" evidence="1">
    <location>
        <begin position="18"/>
        <end position="183"/>
    </location>
</feature>
<dbReference type="CDD" id="cd06260">
    <property type="entry name" value="DUF820-like"/>
    <property type="match status" value="1"/>
</dbReference>
<organism evidence="2 3">
    <name type="scientific">Runella rosea</name>
    <dbReference type="NCBI Taxonomy" id="2259595"/>
    <lineage>
        <taxon>Bacteria</taxon>
        <taxon>Pseudomonadati</taxon>
        <taxon>Bacteroidota</taxon>
        <taxon>Cytophagia</taxon>
        <taxon>Cytophagales</taxon>
        <taxon>Spirosomataceae</taxon>
        <taxon>Runella</taxon>
    </lineage>
</organism>
<dbReference type="PANTHER" id="PTHR34107:SF1">
    <property type="entry name" value="SLL0198 PROTEIN"/>
    <property type="match status" value="1"/>
</dbReference>
<dbReference type="OrthoDB" id="947485at2"/>
<gene>
    <name evidence="2" type="ORF">DR864_09880</name>
</gene>
<dbReference type="RefSeq" id="WP_114066807.1">
    <property type="nucleotide sequence ID" value="NZ_CP030850.1"/>
</dbReference>
<dbReference type="InterPro" id="IPR008538">
    <property type="entry name" value="Uma2"/>
</dbReference>
<sequence>MITTLVQTEVLPTDLQTVEEFENWQRQHVSEGSFEFLDGRIIQKESIKQDEAFIANFLLRTFMQTTAFQKGDMLLPELDSYVSETRKRVPDLTYFTAEEIQQMRQKVRVKSKFAIEILYDSESFEDVIEKVQDYFDAGGLLVWYIVPKQQKIYVYASPDESKAYKGNEVISAAPVIADFQFEVSQMFS</sequence>
<dbReference type="InterPro" id="IPR011335">
    <property type="entry name" value="Restrct_endonuc-II-like"/>
</dbReference>
<dbReference type="AlphaFoldDB" id="A0A344THA1"/>
<keyword evidence="2" id="KW-0540">Nuclease</keyword>
<evidence type="ECO:0000313" key="2">
    <source>
        <dbReference type="EMBL" id="AXE18022.1"/>
    </source>
</evidence>
<reference evidence="2 3" key="1">
    <citation type="submission" date="2018-07" db="EMBL/GenBank/DDBJ databases">
        <title>Genome sequencing of Runella.</title>
        <authorList>
            <person name="Baek M.-G."/>
            <person name="Yi H."/>
        </authorList>
    </citation>
    <scope>NUCLEOTIDE SEQUENCE [LARGE SCALE GENOMIC DNA]</scope>
    <source>
        <strain evidence="2 3">HYN0085</strain>
    </source>
</reference>
<keyword evidence="2" id="KW-0255">Endonuclease</keyword>
<dbReference type="Proteomes" id="UP000251993">
    <property type="component" value="Chromosome"/>
</dbReference>
<keyword evidence="3" id="KW-1185">Reference proteome</keyword>
<dbReference type="KEGG" id="run:DR864_09880"/>
<evidence type="ECO:0000313" key="3">
    <source>
        <dbReference type="Proteomes" id="UP000251993"/>
    </source>
</evidence>
<dbReference type="PANTHER" id="PTHR34107">
    <property type="entry name" value="SLL0198 PROTEIN-RELATED"/>
    <property type="match status" value="1"/>
</dbReference>